<accession>A0A2T2WGQ0</accession>
<dbReference type="GO" id="GO:0003735">
    <property type="term" value="F:structural constituent of ribosome"/>
    <property type="evidence" value="ECO:0007669"/>
    <property type="project" value="InterPro"/>
</dbReference>
<evidence type="ECO:0000256" key="4">
    <source>
        <dbReference type="ARBA" id="ARBA00035202"/>
    </source>
</evidence>
<comment type="caution">
    <text evidence="6">The sequence shown here is derived from an EMBL/GenBank/DDBJ whole genome shotgun (WGS) entry which is preliminary data.</text>
</comment>
<dbReference type="InterPro" id="IPR022973">
    <property type="entry name" value="Ribosomal_uL10_bac"/>
</dbReference>
<keyword evidence="5" id="KW-0694">RNA-binding</keyword>
<keyword evidence="2 5" id="KW-0689">Ribosomal protein</keyword>
<name>A0A2T2WGQ0_9FIRM</name>
<dbReference type="GO" id="GO:0070180">
    <property type="term" value="F:large ribosomal subunit rRNA binding"/>
    <property type="evidence" value="ECO:0007669"/>
    <property type="project" value="UniProtKB-UniRule"/>
</dbReference>
<dbReference type="PROSITE" id="PS01109">
    <property type="entry name" value="RIBOSOMAL_L10"/>
    <property type="match status" value="1"/>
</dbReference>
<evidence type="ECO:0000256" key="5">
    <source>
        <dbReference type="HAMAP-Rule" id="MF_00362"/>
    </source>
</evidence>
<dbReference type="InterPro" id="IPR001790">
    <property type="entry name" value="Ribosomal_uL10"/>
</dbReference>
<evidence type="ECO:0000256" key="2">
    <source>
        <dbReference type="ARBA" id="ARBA00022980"/>
    </source>
</evidence>
<reference evidence="6 7" key="1">
    <citation type="journal article" date="2014" name="BMC Genomics">
        <title>Comparison of environmental and isolate Sulfobacillus genomes reveals diverse carbon, sulfur, nitrogen, and hydrogen metabolisms.</title>
        <authorList>
            <person name="Justice N.B."/>
            <person name="Norman A."/>
            <person name="Brown C.T."/>
            <person name="Singh A."/>
            <person name="Thomas B.C."/>
            <person name="Banfield J.F."/>
        </authorList>
    </citation>
    <scope>NUCLEOTIDE SEQUENCE [LARGE SCALE GENOMIC DNA]</scope>
    <source>
        <strain evidence="6">AMDSBA3</strain>
    </source>
</reference>
<dbReference type="CDD" id="cd05797">
    <property type="entry name" value="Ribosomal_L10"/>
    <property type="match status" value="1"/>
</dbReference>
<dbReference type="GO" id="GO:0015934">
    <property type="term" value="C:large ribosomal subunit"/>
    <property type="evidence" value="ECO:0007669"/>
    <property type="project" value="InterPro"/>
</dbReference>
<proteinExistence type="inferred from homology"/>
<dbReference type="InterPro" id="IPR002363">
    <property type="entry name" value="Ribosomal_uL10_CS_bac"/>
</dbReference>
<gene>
    <name evidence="5" type="primary">rplJ</name>
    <name evidence="6" type="ORF">C7B45_11155</name>
</gene>
<dbReference type="AlphaFoldDB" id="A0A2T2WGQ0"/>
<dbReference type="GO" id="GO:0006412">
    <property type="term" value="P:translation"/>
    <property type="evidence" value="ECO:0007669"/>
    <property type="project" value="UniProtKB-UniRule"/>
</dbReference>
<evidence type="ECO:0000256" key="1">
    <source>
        <dbReference type="ARBA" id="ARBA00008889"/>
    </source>
</evidence>
<dbReference type="InterPro" id="IPR043141">
    <property type="entry name" value="Ribosomal_uL10-like_sf"/>
</dbReference>
<dbReference type="InterPro" id="IPR047865">
    <property type="entry name" value="Ribosomal_uL10_bac_type"/>
</dbReference>
<dbReference type="Pfam" id="PF00466">
    <property type="entry name" value="Ribosomal_L10"/>
    <property type="match status" value="1"/>
</dbReference>
<dbReference type="Gene3D" id="6.10.250.290">
    <property type="match status" value="1"/>
</dbReference>
<dbReference type="HAMAP" id="MF_00362">
    <property type="entry name" value="Ribosomal_uL10"/>
    <property type="match status" value="1"/>
</dbReference>
<keyword evidence="5" id="KW-0699">rRNA-binding</keyword>
<dbReference type="SUPFAM" id="SSF160369">
    <property type="entry name" value="Ribosomal protein L10-like"/>
    <property type="match status" value="1"/>
</dbReference>
<evidence type="ECO:0000313" key="7">
    <source>
        <dbReference type="Proteomes" id="UP000241848"/>
    </source>
</evidence>
<organism evidence="6 7">
    <name type="scientific">Sulfobacillus acidophilus</name>
    <dbReference type="NCBI Taxonomy" id="53633"/>
    <lineage>
        <taxon>Bacteria</taxon>
        <taxon>Bacillati</taxon>
        <taxon>Bacillota</taxon>
        <taxon>Clostridia</taxon>
        <taxon>Eubacteriales</taxon>
        <taxon>Clostridiales Family XVII. Incertae Sedis</taxon>
        <taxon>Sulfobacillus</taxon>
    </lineage>
</organism>
<dbReference type="Gene3D" id="3.30.70.1730">
    <property type="match status" value="1"/>
</dbReference>
<dbReference type="Proteomes" id="UP000241848">
    <property type="component" value="Unassembled WGS sequence"/>
</dbReference>
<comment type="function">
    <text evidence="5">Forms part of the ribosomal stalk, playing a central role in the interaction of the ribosome with GTP-bound translation factors.</text>
</comment>
<comment type="similarity">
    <text evidence="1 5">Belongs to the universal ribosomal protein uL10 family.</text>
</comment>
<evidence type="ECO:0000313" key="6">
    <source>
        <dbReference type="EMBL" id="PSR21413.1"/>
    </source>
</evidence>
<evidence type="ECO:0000256" key="3">
    <source>
        <dbReference type="ARBA" id="ARBA00023274"/>
    </source>
</evidence>
<dbReference type="EMBL" id="PXYV01000035">
    <property type="protein sequence ID" value="PSR21413.1"/>
    <property type="molecule type" value="Genomic_DNA"/>
</dbReference>
<comment type="subunit">
    <text evidence="5">Part of the ribosomal stalk of the 50S ribosomal subunit. The N-terminus interacts with L11 and the large rRNA to form the base of the stalk. The C-terminus forms an elongated spine to which L12 dimers bind in a sequential fashion forming a multimeric L10(L12)X complex.</text>
</comment>
<dbReference type="NCBIfam" id="NF000955">
    <property type="entry name" value="PRK00099.1-1"/>
    <property type="match status" value="1"/>
</dbReference>
<keyword evidence="3 5" id="KW-0687">Ribonucleoprotein</keyword>
<protein>
    <recommendedName>
        <fullName evidence="4 5">Large ribosomal subunit protein uL10</fullName>
    </recommendedName>
</protein>
<sequence length="174" mass="18894">MPTAEKALVIAQTREELESSQGTVLADYRGLTVKQMGQLRERLAQSGVTLRVVKNTLIKRAADEAGIEGLDPYLTGPTAVACSPDDPVAAARVLAQAQREFRKMEIKAGILEKRAISADGVRELADLPSKEVLLGRVVGTLNAPIQRLAWVLNAPMANLARALDQIRLQRESQD</sequence>
<dbReference type="PANTHER" id="PTHR11560">
    <property type="entry name" value="39S RIBOSOMAL PROTEIN L10, MITOCHONDRIAL"/>
    <property type="match status" value="1"/>
</dbReference>